<keyword evidence="2" id="KW-1185">Reference proteome</keyword>
<sequence length="137" mass="15083">LTKPCSSCFSSCLPVMTRRLSVVFTVSSSGLKCFTSSETSNLLSLFTTSDAFPHIDSSFIGTFIWLGKPRYMSSKLRIMRLRSSKKRAGRDDGQNGSSTHGLYHAVKAISTKCSAHQPNSLNAIKPNDCSRQKQPFI</sequence>
<accession>A0A0V1CV44</accession>
<name>A0A0V1CV44_TRIBR</name>
<protein>
    <submittedName>
        <fullName evidence="1">Uncharacterized protein</fullName>
    </submittedName>
</protein>
<gene>
    <name evidence="1" type="ORF">T03_9126</name>
</gene>
<comment type="caution">
    <text evidence="1">The sequence shown here is derived from an EMBL/GenBank/DDBJ whole genome shotgun (WGS) entry which is preliminary data.</text>
</comment>
<dbReference type="Proteomes" id="UP000054653">
    <property type="component" value="Unassembled WGS sequence"/>
</dbReference>
<reference evidence="1 2" key="1">
    <citation type="submission" date="2015-01" db="EMBL/GenBank/DDBJ databases">
        <title>Evolution of Trichinella species and genotypes.</title>
        <authorList>
            <person name="Korhonen P.K."/>
            <person name="Edoardo P."/>
            <person name="Giuseppe L.R."/>
            <person name="Gasser R.B."/>
        </authorList>
    </citation>
    <scope>NUCLEOTIDE SEQUENCE [LARGE SCALE GENOMIC DNA]</scope>
    <source>
        <strain evidence="1">ISS120</strain>
    </source>
</reference>
<feature type="non-terminal residue" evidence="1">
    <location>
        <position position="1"/>
    </location>
</feature>
<proteinExistence type="predicted"/>
<organism evidence="1 2">
    <name type="scientific">Trichinella britovi</name>
    <name type="common">Parasitic roundworm</name>
    <dbReference type="NCBI Taxonomy" id="45882"/>
    <lineage>
        <taxon>Eukaryota</taxon>
        <taxon>Metazoa</taxon>
        <taxon>Ecdysozoa</taxon>
        <taxon>Nematoda</taxon>
        <taxon>Enoplea</taxon>
        <taxon>Dorylaimia</taxon>
        <taxon>Trichinellida</taxon>
        <taxon>Trichinellidae</taxon>
        <taxon>Trichinella</taxon>
    </lineage>
</organism>
<dbReference type="AlphaFoldDB" id="A0A0V1CV44"/>
<evidence type="ECO:0000313" key="1">
    <source>
        <dbReference type="EMBL" id="KRY53189.1"/>
    </source>
</evidence>
<dbReference type="EMBL" id="JYDI01000091">
    <property type="protein sequence ID" value="KRY53189.1"/>
    <property type="molecule type" value="Genomic_DNA"/>
</dbReference>
<evidence type="ECO:0000313" key="2">
    <source>
        <dbReference type="Proteomes" id="UP000054653"/>
    </source>
</evidence>